<keyword evidence="1" id="KW-0472">Membrane</keyword>
<comment type="caution">
    <text evidence="2">The sequence shown here is derived from an EMBL/GenBank/DDBJ whole genome shotgun (WGS) entry which is preliminary data.</text>
</comment>
<proteinExistence type="predicted"/>
<evidence type="ECO:0000313" key="3">
    <source>
        <dbReference type="Proteomes" id="UP000549250"/>
    </source>
</evidence>
<keyword evidence="3" id="KW-1185">Reference proteome</keyword>
<accession>A0A839T1F3</accession>
<dbReference type="AlphaFoldDB" id="A0A839T1F3"/>
<evidence type="ECO:0000256" key="1">
    <source>
        <dbReference type="SAM" id="Phobius"/>
    </source>
</evidence>
<keyword evidence="1" id="KW-1133">Transmembrane helix</keyword>
<evidence type="ECO:0000313" key="2">
    <source>
        <dbReference type="EMBL" id="MBB3102346.1"/>
    </source>
</evidence>
<dbReference type="EMBL" id="JACHXI010000002">
    <property type="protein sequence ID" value="MBB3102346.1"/>
    <property type="molecule type" value="Genomic_DNA"/>
</dbReference>
<feature type="transmembrane region" description="Helical" evidence="1">
    <location>
        <begin position="82"/>
        <end position="109"/>
    </location>
</feature>
<evidence type="ECO:0008006" key="4">
    <source>
        <dbReference type="Google" id="ProtNLM"/>
    </source>
</evidence>
<protein>
    <recommendedName>
        <fullName evidence="4">3-phosphoshikimate 1-carboxyvinyltransferase</fullName>
    </recommendedName>
</protein>
<name>A0A839T1F3_AZOMA</name>
<sequence>MSESSIEQDSFVQGLKERLPSDIKDSFTDEQLLALKIAFGARKWGKHRIDLRGTVNLWQWRYYFVLLIGRNRRAPSRLQEELSLLAKAGMISLFLMFSVLIGLLTLYLIKSALGINLFPNFSLGIWDWFKTLWH</sequence>
<reference evidence="2 3" key="1">
    <citation type="submission" date="2020-08" db="EMBL/GenBank/DDBJ databases">
        <title>Genomic Encyclopedia of Type Strains, Phase III (KMG-III): the genomes of soil and plant-associated and newly described type strains.</title>
        <authorList>
            <person name="Whitman W."/>
        </authorList>
    </citation>
    <scope>NUCLEOTIDE SEQUENCE [LARGE SCALE GENOMIC DNA]</scope>
    <source>
        <strain evidence="2 3">CECT 4462</strain>
    </source>
</reference>
<gene>
    <name evidence="2" type="ORF">FHR87_000719</name>
</gene>
<dbReference type="Proteomes" id="UP000549250">
    <property type="component" value="Unassembled WGS sequence"/>
</dbReference>
<dbReference type="RefSeq" id="WP_183165340.1">
    <property type="nucleotide sequence ID" value="NZ_JACHXI010000002.1"/>
</dbReference>
<organism evidence="2 3">
    <name type="scientific">Azomonas macrocytogenes</name>
    <name type="common">Azotobacter macrocytogenes</name>
    <dbReference type="NCBI Taxonomy" id="69962"/>
    <lineage>
        <taxon>Bacteria</taxon>
        <taxon>Pseudomonadati</taxon>
        <taxon>Pseudomonadota</taxon>
        <taxon>Gammaproteobacteria</taxon>
        <taxon>Pseudomonadales</taxon>
        <taxon>Pseudomonadaceae</taxon>
        <taxon>Azomonas</taxon>
    </lineage>
</organism>
<keyword evidence="1" id="KW-0812">Transmembrane</keyword>